<feature type="compositionally biased region" description="Polar residues" evidence="1">
    <location>
        <begin position="68"/>
        <end position="78"/>
    </location>
</feature>
<sequence>MSPVHLRNLGIRWNHPEDREGLFRTRRPDRGHLAYSGEWKDTEGNHTQSAIHLPISQKPQTRGLEGYGSSSSAQQTTPRAIPIEHAQQEVQPRITLGRNCSKFPEDMSQRDIIHRSSESHQRMESQQEVQTPGGEGNQDKGKSSHYPSYRRKIEPDRTYYDFFRLTRSRPTQLSSGFTPLRKQQISH</sequence>
<dbReference type="EMBL" id="AVOT02000918">
    <property type="protein sequence ID" value="MBW0464934.1"/>
    <property type="molecule type" value="Genomic_DNA"/>
</dbReference>
<reference evidence="2" key="1">
    <citation type="submission" date="2021-03" db="EMBL/GenBank/DDBJ databases">
        <title>Draft genome sequence of rust myrtle Austropuccinia psidii MF-1, a brazilian biotype.</title>
        <authorList>
            <person name="Quecine M.C."/>
            <person name="Pachon D.M.R."/>
            <person name="Bonatelli M.L."/>
            <person name="Correr F.H."/>
            <person name="Franceschini L.M."/>
            <person name="Leite T.F."/>
            <person name="Margarido G.R.A."/>
            <person name="Almeida C.A."/>
            <person name="Ferrarezi J.A."/>
            <person name="Labate C.A."/>
        </authorList>
    </citation>
    <scope>NUCLEOTIDE SEQUENCE</scope>
    <source>
        <strain evidence="2">MF-1</strain>
    </source>
</reference>
<gene>
    <name evidence="2" type="ORF">O181_004649</name>
</gene>
<evidence type="ECO:0000256" key="1">
    <source>
        <dbReference type="SAM" id="MobiDB-lite"/>
    </source>
</evidence>
<accession>A0A9Q3GF37</accession>
<evidence type="ECO:0000313" key="2">
    <source>
        <dbReference type="EMBL" id="MBW0464934.1"/>
    </source>
</evidence>
<dbReference type="AlphaFoldDB" id="A0A9Q3GF37"/>
<protein>
    <submittedName>
        <fullName evidence="2">Uncharacterized protein</fullName>
    </submittedName>
</protein>
<comment type="caution">
    <text evidence="2">The sequence shown here is derived from an EMBL/GenBank/DDBJ whole genome shotgun (WGS) entry which is preliminary data.</text>
</comment>
<feature type="compositionally biased region" description="Basic and acidic residues" evidence="1">
    <location>
        <begin position="103"/>
        <end position="125"/>
    </location>
</feature>
<organism evidence="2 3">
    <name type="scientific">Austropuccinia psidii MF-1</name>
    <dbReference type="NCBI Taxonomy" id="1389203"/>
    <lineage>
        <taxon>Eukaryota</taxon>
        <taxon>Fungi</taxon>
        <taxon>Dikarya</taxon>
        <taxon>Basidiomycota</taxon>
        <taxon>Pucciniomycotina</taxon>
        <taxon>Pucciniomycetes</taxon>
        <taxon>Pucciniales</taxon>
        <taxon>Sphaerophragmiaceae</taxon>
        <taxon>Austropuccinia</taxon>
    </lineage>
</organism>
<dbReference type="Proteomes" id="UP000765509">
    <property type="component" value="Unassembled WGS sequence"/>
</dbReference>
<feature type="region of interest" description="Disordered" evidence="1">
    <location>
        <begin position="168"/>
        <end position="187"/>
    </location>
</feature>
<keyword evidence="3" id="KW-1185">Reference proteome</keyword>
<evidence type="ECO:0000313" key="3">
    <source>
        <dbReference type="Proteomes" id="UP000765509"/>
    </source>
</evidence>
<name>A0A9Q3GF37_9BASI</name>
<proteinExistence type="predicted"/>
<feature type="region of interest" description="Disordered" evidence="1">
    <location>
        <begin position="52"/>
        <end position="153"/>
    </location>
</feature>